<evidence type="ECO:0000256" key="1">
    <source>
        <dbReference type="SAM" id="Coils"/>
    </source>
</evidence>
<feature type="compositionally biased region" description="Basic and acidic residues" evidence="2">
    <location>
        <begin position="556"/>
        <end position="577"/>
    </location>
</feature>
<dbReference type="PANTHER" id="PTHR30461">
    <property type="entry name" value="DNA-INVERTASE FROM LAMBDOID PROPHAGE"/>
    <property type="match status" value="1"/>
</dbReference>
<proteinExistence type="predicted"/>
<keyword evidence="1" id="KW-0175">Coiled coil</keyword>
<dbReference type="InterPro" id="IPR036162">
    <property type="entry name" value="Resolvase-like_N_sf"/>
</dbReference>
<dbReference type="CDD" id="cd00338">
    <property type="entry name" value="Ser_Recombinase"/>
    <property type="match status" value="1"/>
</dbReference>
<dbReference type="Pfam" id="PF07508">
    <property type="entry name" value="Recombinase"/>
    <property type="match status" value="1"/>
</dbReference>
<dbReference type="PROSITE" id="PS51736">
    <property type="entry name" value="RECOMBINASES_3"/>
    <property type="match status" value="1"/>
</dbReference>
<feature type="coiled-coil region" evidence="1">
    <location>
        <begin position="413"/>
        <end position="440"/>
    </location>
</feature>
<accession>A0ABX3MQJ0</accession>
<reference evidence="5 6" key="1">
    <citation type="submission" date="2016-11" db="EMBL/GenBank/DDBJ databases">
        <title>A multilocus sequence analysis scheme for characterization of bacteria in the genus Thioclava.</title>
        <authorList>
            <person name="Liu Y."/>
            <person name="Shao Z."/>
        </authorList>
    </citation>
    <scope>NUCLEOTIDE SEQUENCE [LARGE SCALE GENOMIC DNA]</scope>
    <source>
        <strain evidence="5 6">11.10-0-13</strain>
    </source>
</reference>
<dbReference type="InterPro" id="IPR025827">
    <property type="entry name" value="Zn_ribbon_recom_dom"/>
</dbReference>
<sequence length="640" mass="71576">MTKRVAIYARYSSGLQKQTSIDDQVAMAERFAAERGWVVTHRFTDYEKSGRNTRREGLQALCAAVNARQVDAIVIEAIDRLTRKIADALNHYELFQFQQAELYSVAEGQQDFFKVLINALGAQLYAQMIGEHTRRGMVQGLTRKRLHTSAYGYRKRDGDEGLNREIDPEEAEIVRRIFSEFADGHSTQAIVKRLNHDGIPAPRGGTWDISTIRGNPARFEGMLRNRLYIGIASVAKTSRRYHPETGSKEVYETPSAAAEIEVPALRIIDQDLWKRVETQLATQAGKAKSKGNPVGARRSKHLLSGLLVCGCCGATYIKVGRTHFGCREARKGACNNKTTIHRDRIEARIFSKLRGSFLTPELAASFDAALKAEYKTLASAQGADTATRLERRLKKARTSRRRIFDAIEQGAPYSAYRARAEDLERDIADLEAELTQHQETRAVLPQLPTDSAALFARAVQELETLLAVPELVHQANEHLRELIRRVELRPDPDAPDALAAEIVSDLGALLSAGGLTPSIVDIFSATRQLSVRQGALPPLFLSGKFTPGIFLPIRRNEDLPDCDPQRGGDPRKPDLGGHRCPRLSRPISKCRFWFRRRFAPSNWRKYPGGEARNAPRGQRPLLPEVSLASRGRGRYQATRN</sequence>
<feature type="domain" description="Recombinase" evidence="4">
    <location>
        <begin position="150"/>
        <end position="287"/>
    </location>
</feature>
<comment type="caution">
    <text evidence="5">The sequence shown here is derived from an EMBL/GenBank/DDBJ whole genome shotgun (WGS) entry which is preliminary data.</text>
</comment>
<evidence type="ECO:0000313" key="5">
    <source>
        <dbReference type="EMBL" id="OOY12333.1"/>
    </source>
</evidence>
<evidence type="ECO:0000259" key="4">
    <source>
        <dbReference type="PROSITE" id="PS51737"/>
    </source>
</evidence>
<evidence type="ECO:0008006" key="7">
    <source>
        <dbReference type="Google" id="ProtNLM"/>
    </source>
</evidence>
<dbReference type="InterPro" id="IPR050639">
    <property type="entry name" value="SSR_resolvase"/>
</dbReference>
<dbReference type="RefSeq" id="WP_078573030.1">
    <property type="nucleotide sequence ID" value="NZ_MPZS01000001.1"/>
</dbReference>
<dbReference type="Gene3D" id="3.90.1750.20">
    <property type="entry name" value="Putative Large Serine Recombinase, Chain B, Domain 2"/>
    <property type="match status" value="1"/>
</dbReference>
<dbReference type="SUPFAM" id="SSF53041">
    <property type="entry name" value="Resolvase-like"/>
    <property type="match status" value="1"/>
</dbReference>
<gene>
    <name evidence="5" type="ORF">BMG00_00220</name>
</gene>
<dbReference type="InterPro" id="IPR038109">
    <property type="entry name" value="DNA_bind_recomb_sf"/>
</dbReference>
<dbReference type="PANTHER" id="PTHR30461:SF23">
    <property type="entry name" value="DNA RECOMBINASE-RELATED"/>
    <property type="match status" value="1"/>
</dbReference>
<dbReference type="EMBL" id="MPZS01000001">
    <property type="protein sequence ID" value="OOY12333.1"/>
    <property type="molecule type" value="Genomic_DNA"/>
</dbReference>
<dbReference type="Pfam" id="PF00239">
    <property type="entry name" value="Resolvase"/>
    <property type="match status" value="1"/>
</dbReference>
<protein>
    <recommendedName>
        <fullName evidence="7">Site-specific DNA recombinase</fullName>
    </recommendedName>
</protein>
<dbReference type="Gene3D" id="3.40.50.1390">
    <property type="entry name" value="Resolvase, N-terminal catalytic domain"/>
    <property type="match status" value="1"/>
</dbReference>
<dbReference type="Pfam" id="PF13408">
    <property type="entry name" value="Zn_ribbon_recom"/>
    <property type="match status" value="1"/>
</dbReference>
<feature type="region of interest" description="Disordered" evidence="2">
    <location>
        <begin position="556"/>
        <end position="580"/>
    </location>
</feature>
<keyword evidence="6" id="KW-1185">Reference proteome</keyword>
<dbReference type="SMART" id="SM00857">
    <property type="entry name" value="Resolvase"/>
    <property type="match status" value="1"/>
</dbReference>
<name>A0ABX3MQJ0_9RHOB</name>
<evidence type="ECO:0000256" key="2">
    <source>
        <dbReference type="SAM" id="MobiDB-lite"/>
    </source>
</evidence>
<evidence type="ECO:0000313" key="6">
    <source>
        <dbReference type="Proteomes" id="UP000242224"/>
    </source>
</evidence>
<dbReference type="InterPro" id="IPR006119">
    <property type="entry name" value="Resolv_N"/>
</dbReference>
<evidence type="ECO:0000259" key="3">
    <source>
        <dbReference type="PROSITE" id="PS51736"/>
    </source>
</evidence>
<dbReference type="Proteomes" id="UP000242224">
    <property type="component" value="Unassembled WGS sequence"/>
</dbReference>
<feature type="domain" description="Resolvase/invertase-type recombinase catalytic" evidence="3">
    <location>
        <begin position="4"/>
        <end position="157"/>
    </location>
</feature>
<organism evidence="5 6">
    <name type="scientific">Thioclava marina</name>
    <dbReference type="NCBI Taxonomy" id="1915077"/>
    <lineage>
        <taxon>Bacteria</taxon>
        <taxon>Pseudomonadati</taxon>
        <taxon>Pseudomonadota</taxon>
        <taxon>Alphaproteobacteria</taxon>
        <taxon>Rhodobacterales</taxon>
        <taxon>Paracoccaceae</taxon>
        <taxon>Thioclava</taxon>
    </lineage>
</organism>
<dbReference type="InterPro" id="IPR011109">
    <property type="entry name" value="DNA_bind_recombinase_dom"/>
</dbReference>
<dbReference type="PROSITE" id="PS51737">
    <property type="entry name" value="RECOMBINASE_DNA_BIND"/>
    <property type="match status" value="1"/>
</dbReference>